<gene>
    <name evidence="1" type="ORF">CORC01_00906</name>
</gene>
<keyword evidence="2" id="KW-1185">Reference proteome</keyword>
<evidence type="ECO:0000313" key="2">
    <source>
        <dbReference type="Proteomes" id="UP000176998"/>
    </source>
</evidence>
<dbReference type="RefSeq" id="XP_022480723.1">
    <property type="nucleotide sequence ID" value="XM_022612562.1"/>
</dbReference>
<organism evidence="1 2">
    <name type="scientific">Colletotrichum orchidophilum</name>
    <dbReference type="NCBI Taxonomy" id="1209926"/>
    <lineage>
        <taxon>Eukaryota</taxon>
        <taxon>Fungi</taxon>
        <taxon>Dikarya</taxon>
        <taxon>Ascomycota</taxon>
        <taxon>Pezizomycotina</taxon>
        <taxon>Sordariomycetes</taxon>
        <taxon>Hypocreomycetidae</taxon>
        <taxon>Glomerellales</taxon>
        <taxon>Glomerellaceae</taxon>
        <taxon>Colletotrichum</taxon>
    </lineage>
</organism>
<proteinExistence type="predicted"/>
<dbReference type="EMBL" id="MJBS01000005">
    <property type="protein sequence ID" value="OHF03587.1"/>
    <property type="molecule type" value="Genomic_DNA"/>
</dbReference>
<sequence>MCRSKKGLEDWLDRLALPAAGRRRGLQVPWLVRESRAEPVGRALGRRNLGRRRGGRVTKEGTRTARRRMAESKFGGTLENWLEWARCGWRWRPSLPRRDMTDHGRGGDLKLEQGSDGYRMKETRFTPTWQLKDQLCDPGIPGSLSRRSGTLF</sequence>
<accession>A0A1G4BQM1</accession>
<dbReference type="Proteomes" id="UP000176998">
    <property type="component" value="Unassembled WGS sequence"/>
</dbReference>
<evidence type="ECO:0000313" key="1">
    <source>
        <dbReference type="EMBL" id="OHF03587.1"/>
    </source>
</evidence>
<dbReference type="AlphaFoldDB" id="A0A1G4BQM1"/>
<reference evidence="1 2" key="1">
    <citation type="submission" date="2016-09" db="EMBL/GenBank/DDBJ databases">
        <authorList>
            <person name="Capua I."/>
            <person name="De Benedictis P."/>
            <person name="Joannis T."/>
            <person name="Lombin L.H."/>
            <person name="Cattoli G."/>
        </authorList>
    </citation>
    <scope>NUCLEOTIDE SEQUENCE [LARGE SCALE GENOMIC DNA]</scope>
    <source>
        <strain evidence="1 2">IMI 309357</strain>
    </source>
</reference>
<dbReference type="GeneID" id="34554072"/>
<comment type="caution">
    <text evidence="1">The sequence shown here is derived from an EMBL/GenBank/DDBJ whole genome shotgun (WGS) entry which is preliminary data.</text>
</comment>
<protein>
    <submittedName>
        <fullName evidence="1">Uncharacterized protein</fullName>
    </submittedName>
</protein>
<name>A0A1G4BQM1_9PEZI</name>